<reference evidence="3" key="1">
    <citation type="journal article" date="2020" name="Stud. Mycol.">
        <title>101 Dothideomycetes genomes: a test case for predicting lifestyles and emergence of pathogens.</title>
        <authorList>
            <person name="Haridas S."/>
            <person name="Albert R."/>
            <person name="Binder M."/>
            <person name="Bloem J."/>
            <person name="Labutti K."/>
            <person name="Salamov A."/>
            <person name="Andreopoulos B."/>
            <person name="Baker S."/>
            <person name="Barry K."/>
            <person name="Bills G."/>
            <person name="Bluhm B."/>
            <person name="Cannon C."/>
            <person name="Castanera R."/>
            <person name="Culley D."/>
            <person name="Daum C."/>
            <person name="Ezra D."/>
            <person name="Gonzalez J."/>
            <person name="Henrissat B."/>
            <person name="Kuo A."/>
            <person name="Liang C."/>
            <person name="Lipzen A."/>
            <person name="Lutzoni F."/>
            <person name="Magnuson J."/>
            <person name="Mondo S."/>
            <person name="Nolan M."/>
            <person name="Ohm R."/>
            <person name="Pangilinan J."/>
            <person name="Park H.-J."/>
            <person name="Ramirez L."/>
            <person name="Alfaro M."/>
            <person name="Sun H."/>
            <person name="Tritt A."/>
            <person name="Yoshinaga Y."/>
            <person name="Zwiers L.-H."/>
            <person name="Turgeon B."/>
            <person name="Goodwin S."/>
            <person name="Spatafora J."/>
            <person name="Crous P."/>
            <person name="Grigoriev I."/>
        </authorList>
    </citation>
    <scope>NUCLEOTIDE SEQUENCE</scope>
    <source>
        <strain evidence="3">CBS 121739</strain>
    </source>
</reference>
<dbReference type="InterPro" id="IPR021150">
    <property type="entry name" value="Ubiq_cyt_c_chap"/>
</dbReference>
<dbReference type="Proteomes" id="UP000799437">
    <property type="component" value="Unassembled WGS sequence"/>
</dbReference>
<protein>
    <recommendedName>
        <fullName evidence="2">Ubiquinol-cytochrome c chaperone domain-containing protein</fullName>
    </recommendedName>
</protein>
<dbReference type="OrthoDB" id="10253878at2759"/>
<dbReference type="GO" id="GO:0005739">
    <property type="term" value="C:mitochondrion"/>
    <property type="evidence" value="ECO:0007669"/>
    <property type="project" value="TreeGrafter"/>
</dbReference>
<evidence type="ECO:0000256" key="1">
    <source>
        <dbReference type="ARBA" id="ARBA00006407"/>
    </source>
</evidence>
<name>A0A6A6WMG4_9PEZI</name>
<dbReference type="PANTHER" id="PTHR12184">
    <property type="entry name" value="UBIQUINOL-CYTOCHROME C REDUCTASE COMPLEX ASSEMBLY FACTOR 1 FAMILY MEMBER"/>
    <property type="match status" value="1"/>
</dbReference>
<dbReference type="EMBL" id="ML996565">
    <property type="protein sequence ID" value="KAF2763395.1"/>
    <property type="molecule type" value="Genomic_DNA"/>
</dbReference>
<dbReference type="GeneID" id="54484210"/>
<proteinExistence type="inferred from homology"/>
<gene>
    <name evidence="3" type="ORF">EJ05DRAFT_472304</name>
</gene>
<comment type="similarity">
    <text evidence="1">Belongs to the CBP3 family.</text>
</comment>
<accession>A0A6A6WMG4</accession>
<keyword evidence="4" id="KW-1185">Reference proteome</keyword>
<dbReference type="Pfam" id="PF03981">
    <property type="entry name" value="Ubiq_cyt_C_chap"/>
    <property type="match status" value="1"/>
</dbReference>
<organism evidence="3 4">
    <name type="scientific">Pseudovirgaria hyperparasitica</name>
    <dbReference type="NCBI Taxonomy" id="470096"/>
    <lineage>
        <taxon>Eukaryota</taxon>
        <taxon>Fungi</taxon>
        <taxon>Dikarya</taxon>
        <taxon>Ascomycota</taxon>
        <taxon>Pezizomycotina</taxon>
        <taxon>Dothideomycetes</taxon>
        <taxon>Dothideomycetes incertae sedis</taxon>
        <taxon>Acrospermales</taxon>
        <taxon>Acrospermaceae</taxon>
        <taxon>Pseudovirgaria</taxon>
    </lineage>
</organism>
<evidence type="ECO:0000313" key="3">
    <source>
        <dbReference type="EMBL" id="KAF2763395.1"/>
    </source>
</evidence>
<dbReference type="RefSeq" id="XP_033605846.1">
    <property type="nucleotide sequence ID" value="XM_033743156.1"/>
</dbReference>
<sequence length="322" mass="36061">MPTRHLSSTPLRLAEATKIANSVSHDVSSVLADFDSYKTRMSALQSDIHSLANLGMTDSQRAEYNTQLQYIQENMTMIGGAMPRKGNVAQRLRHLAPNVTETYAAYGATMNLVQSCTAQADYSMPNVEQGVEPEMLADGEEVGIGKESWWFDDAKLPATFATWAQVSFLHIYLLHTRLRLFPTSSAGTWQQHLIDHFFNMAEKRMITHHLISSSAKRQSFLKGLSSQWRGAILSYDEGLMRGDAVLAAAVWRNVFNANEDVNGKVLAMIVGWMRKELWRLDQLGDEDFGKGLWVFGGPAEMKGQVMLESKFMRDGPQLGRPI</sequence>
<evidence type="ECO:0000259" key="2">
    <source>
        <dbReference type="Pfam" id="PF03981"/>
    </source>
</evidence>
<feature type="domain" description="Ubiquinol-cytochrome c chaperone" evidence="2">
    <location>
        <begin position="153"/>
        <end position="294"/>
    </location>
</feature>
<evidence type="ECO:0000313" key="4">
    <source>
        <dbReference type="Proteomes" id="UP000799437"/>
    </source>
</evidence>
<dbReference type="PANTHER" id="PTHR12184:SF1">
    <property type="entry name" value="UBIQUINOL-CYTOCHROME-C REDUCTASE COMPLEX ASSEMBLY FACTOR 1"/>
    <property type="match status" value="1"/>
</dbReference>
<dbReference type="AlphaFoldDB" id="A0A6A6WMG4"/>
<dbReference type="InterPro" id="IPR007129">
    <property type="entry name" value="Ubiqinol_cyt_c_chaperone_CPB3"/>
</dbReference>
<dbReference type="GO" id="GO:0034551">
    <property type="term" value="P:mitochondrial respiratory chain complex III assembly"/>
    <property type="evidence" value="ECO:0007669"/>
    <property type="project" value="TreeGrafter"/>
</dbReference>